<sequence length="610" mass="69241">MTKTDSNTPSSLELFPDEKAGGPQESSHATDYASRGSDLGKRPTNQANRGSKTHLEEREANDDHQESKADKTQLEQKSSKSTIDSSSLDNLSLPVTTTDDPHEDVDPTIKQMNALLKNVTLSDRDSNTVKDNGREPLRQLKSVPLSPSRKLGSESKAVPVPKRHEPLREPRTVSKGQEPICKPEAKLEPISILVSESPGALMNSYKHADKEYGAVANWNKKAIRRHPDTHDQRLSNNALRAPEILTRKCIVVKGFDKVQCTSDWDTGRYAEERHLCEVHKKLSFLKGHLFRSHMNNAEELQRFLFSSERPIAGRSLANAYTSSSSPSAARWSSCSACSNDISCLVPARWYPMLINIEYLGEVISVFNEETFQDLTRGVDPLLRRNIWQLIVDYFVLVSPHTPGLRVWHQGGRESYFARKQIYGEEDKYVSQCVDEGYVYVLLYPPSKIGLEKMVEESREVAKKSIALKIGYSTNPGNRLSDHYIKCNMRSDLSRTFPNALPDAGKTQGSLPFAHLFEKVIHELLVAHQHDIWCMCRHTHLEMFWFERVPGDEDGSESYERAMNRLIPTFEKWMRAFQNLAGLHELLFRTIKEDDLDLLAHRFASISVSRH</sequence>
<evidence type="ECO:0000313" key="3">
    <source>
        <dbReference type="EMBL" id="KAF9980306.1"/>
    </source>
</evidence>
<evidence type="ECO:0000256" key="1">
    <source>
        <dbReference type="SAM" id="MobiDB-lite"/>
    </source>
</evidence>
<protein>
    <recommendedName>
        <fullName evidence="2">Bacteriophage T5 Orf172 DNA-binding domain-containing protein</fullName>
    </recommendedName>
</protein>
<dbReference type="OrthoDB" id="2415668at2759"/>
<dbReference type="EMBL" id="JAAAHW010003869">
    <property type="protein sequence ID" value="KAF9980306.1"/>
    <property type="molecule type" value="Genomic_DNA"/>
</dbReference>
<dbReference type="AlphaFoldDB" id="A0A9P6M8L5"/>
<keyword evidence="4" id="KW-1185">Reference proteome</keyword>
<feature type="compositionally biased region" description="Basic and acidic residues" evidence="1">
    <location>
        <begin position="53"/>
        <end position="78"/>
    </location>
</feature>
<feature type="compositionally biased region" description="Basic and acidic residues" evidence="1">
    <location>
        <begin position="122"/>
        <end position="138"/>
    </location>
</feature>
<comment type="caution">
    <text evidence="3">The sequence shown here is derived from an EMBL/GenBank/DDBJ whole genome shotgun (WGS) entry which is preliminary data.</text>
</comment>
<feature type="domain" description="Bacteriophage T5 Orf172 DNA-binding" evidence="2">
    <location>
        <begin position="436"/>
        <end position="546"/>
    </location>
</feature>
<gene>
    <name evidence="3" type="ORF">BGZ65_005263</name>
</gene>
<reference evidence="3" key="1">
    <citation type="journal article" date="2020" name="Fungal Divers.">
        <title>Resolving the Mortierellaceae phylogeny through synthesis of multi-gene phylogenetics and phylogenomics.</title>
        <authorList>
            <person name="Vandepol N."/>
            <person name="Liber J."/>
            <person name="Desiro A."/>
            <person name="Na H."/>
            <person name="Kennedy M."/>
            <person name="Barry K."/>
            <person name="Grigoriev I.V."/>
            <person name="Miller A.N."/>
            <person name="O'Donnell K."/>
            <person name="Stajich J.E."/>
            <person name="Bonito G."/>
        </authorList>
    </citation>
    <scope>NUCLEOTIDE SEQUENCE</scope>
    <source>
        <strain evidence="3">MES-2147</strain>
    </source>
</reference>
<accession>A0A9P6M8L5</accession>
<feature type="compositionally biased region" description="Basic and acidic residues" evidence="1">
    <location>
        <begin position="162"/>
        <end position="172"/>
    </location>
</feature>
<name>A0A9P6M8L5_9FUNG</name>
<feature type="compositionally biased region" description="Polar residues" evidence="1">
    <location>
        <begin position="1"/>
        <end position="11"/>
    </location>
</feature>
<dbReference type="Pfam" id="PF10544">
    <property type="entry name" value="T5orf172"/>
    <property type="match status" value="1"/>
</dbReference>
<dbReference type="InterPro" id="IPR018306">
    <property type="entry name" value="Phage_T5_Orf172_DNA-bd"/>
</dbReference>
<dbReference type="Proteomes" id="UP000749646">
    <property type="component" value="Unassembled WGS sequence"/>
</dbReference>
<evidence type="ECO:0000259" key="2">
    <source>
        <dbReference type="Pfam" id="PF10544"/>
    </source>
</evidence>
<feature type="region of interest" description="Disordered" evidence="1">
    <location>
        <begin position="120"/>
        <end position="177"/>
    </location>
</feature>
<feature type="region of interest" description="Disordered" evidence="1">
    <location>
        <begin position="1"/>
        <end position="106"/>
    </location>
</feature>
<feature type="compositionally biased region" description="Polar residues" evidence="1">
    <location>
        <begin position="88"/>
        <end position="98"/>
    </location>
</feature>
<proteinExistence type="predicted"/>
<evidence type="ECO:0000313" key="4">
    <source>
        <dbReference type="Proteomes" id="UP000749646"/>
    </source>
</evidence>
<organism evidence="3 4">
    <name type="scientific">Modicella reniformis</name>
    <dbReference type="NCBI Taxonomy" id="1440133"/>
    <lineage>
        <taxon>Eukaryota</taxon>
        <taxon>Fungi</taxon>
        <taxon>Fungi incertae sedis</taxon>
        <taxon>Mucoromycota</taxon>
        <taxon>Mortierellomycotina</taxon>
        <taxon>Mortierellomycetes</taxon>
        <taxon>Mortierellales</taxon>
        <taxon>Mortierellaceae</taxon>
        <taxon>Modicella</taxon>
    </lineage>
</organism>